<comment type="caution">
    <text evidence="1">The sequence shown here is derived from an EMBL/GenBank/DDBJ whole genome shotgun (WGS) entry which is preliminary data.</text>
</comment>
<name>A0A7J7L409_9MAGN</name>
<protein>
    <submittedName>
        <fullName evidence="1">Uncharacterized protein</fullName>
    </submittedName>
</protein>
<evidence type="ECO:0000313" key="1">
    <source>
        <dbReference type="EMBL" id="KAF6137302.1"/>
    </source>
</evidence>
<dbReference type="Proteomes" id="UP000541444">
    <property type="component" value="Unassembled WGS sequence"/>
</dbReference>
<reference evidence="1 2" key="1">
    <citation type="journal article" date="2020" name="IScience">
        <title>Genome Sequencing of the Endangered Kingdonia uniflora (Circaeasteraceae, Ranunculales) Reveals Potential Mechanisms of Evolutionary Specialization.</title>
        <authorList>
            <person name="Sun Y."/>
            <person name="Deng T."/>
            <person name="Zhang A."/>
            <person name="Moore M.J."/>
            <person name="Landis J.B."/>
            <person name="Lin N."/>
            <person name="Zhang H."/>
            <person name="Zhang X."/>
            <person name="Huang J."/>
            <person name="Zhang X."/>
            <person name="Sun H."/>
            <person name="Wang H."/>
        </authorList>
    </citation>
    <scope>NUCLEOTIDE SEQUENCE [LARGE SCALE GENOMIC DNA]</scope>
    <source>
        <strain evidence="1">TB1705</strain>
        <tissue evidence="1">Leaf</tissue>
    </source>
</reference>
<sequence length="55" mass="7125">MKYIHIYSWRIRSKNILYPRSLKIFYIEDICNSFHKKRFLHHLRELYTRILRDWL</sequence>
<dbReference type="AlphaFoldDB" id="A0A7J7L409"/>
<proteinExistence type="predicted"/>
<keyword evidence="2" id="KW-1185">Reference proteome</keyword>
<organism evidence="1 2">
    <name type="scientific">Kingdonia uniflora</name>
    <dbReference type="NCBI Taxonomy" id="39325"/>
    <lineage>
        <taxon>Eukaryota</taxon>
        <taxon>Viridiplantae</taxon>
        <taxon>Streptophyta</taxon>
        <taxon>Embryophyta</taxon>
        <taxon>Tracheophyta</taxon>
        <taxon>Spermatophyta</taxon>
        <taxon>Magnoliopsida</taxon>
        <taxon>Ranunculales</taxon>
        <taxon>Circaeasteraceae</taxon>
        <taxon>Kingdonia</taxon>
    </lineage>
</organism>
<gene>
    <name evidence="1" type="ORF">GIB67_036339</name>
</gene>
<accession>A0A7J7L409</accession>
<dbReference type="EMBL" id="JACGCM010002659">
    <property type="protein sequence ID" value="KAF6137302.1"/>
    <property type="molecule type" value="Genomic_DNA"/>
</dbReference>
<evidence type="ECO:0000313" key="2">
    <source>
        <dbReference type="Proteomes" id="UP000541444"/>
    </source>
</evidence>